<dbReference type="Pfam" id="PF06985">
    <property type="entry name" value="HET"/>
    <property type="match status" value="1"/>
</dbReference>
<name>A0A6A6ZPM6_9PLEO</name>
<protein>
    <submittedName>
        <fullName evidence="2">HET-domain-containing protein</fullName>
    </submittedName>
</protein>
<reference evidence="2" key="1">
    <citation type="journal article" date="2020" name="Stud. Mycol.">
        <title>101 Dothideomycetes genomes: a test case for predicting lifestyles and emergence of pathogens.</title>
        <authorList>
            <person name="Haridas S."/>
            <person name="Albert R."/>
            <person name="Binder M."/>
            <person name="Bloem J."/>
            <person name="Labutti K."/>
            <person name="Salamov A."/>
            <person name="Andreopoulos B."/>
            <person name="Baker S."/>
            <person name="Barry K."/>
            <person name="Bills G."/>
            <person name="Bluhm B."/>
            <person name="Cannon C."/>
            <person name="Castanera R."/>
            <person name="Culley D."/>
            <person name="Daum C."/>
            <person name="Ezra D."/>
            <person name="Gonzalez J."/>
            <person name="Henrissat B."/>
            <person name="Kuo A."/>
            <person name="Liang C."/>
            <person name="Lipzen A."/>
            <person name="Lutzoni F."/>
            <person name="Magnuson J."/>
            <person name="Mondo S."/>
            <person name="Nolan M."/>
            <person name="Ohm R."/>
            <person name="Pangilinan J."/>
            <person name="Park H.-J."/>
            <person name="Ramirez L."/>
            <person name="Alfaro M."/>
            <person name="Sun H."/>
            <person name="Tritt A."/>
            <person name="Yoshinaga Y."/>
            <person name="Zwiers L.-H."/>
            <person name="Turgeon B."/>
            <person name="Goodwin S."/>
            <person name="Spatafora J."/>
            <person name="Crous P."/>
            <person name="Grigoriev I."/>
        </authorList>
    </citation>
    <scope>NUCLEOTIDE SEQUENCE</scope>
    <source>
        <strain evidence="2">CBS 113818</strain>
    </source>
</reference>
<dbReference type="PANTHER" id="PTHR24148">
    <property type="entry name" value="ANKYRIN REPEAT DOMAIN-CONTAINING PROTEIN 39 HOMOLOG-RELATED"/>
    <property type="match status" value="1"/>
</dbReference>
<gene>
    <name evidence="2" type="ORF">CC86DRAFT_300159</name>
</gene>
<dbReference type="PANTHER" id="PTHR24148:SF64">
    <property type="entry name" value="HETEROKARYON INCOMPATIBILITY DOMAIN-CONTAINING PROTEIN"/>
    <property type="match status" value="1"/>
</dbReference>
<dbReference type="OrthoDB" id="3477286at2759"/>
<dbReference type="Pfam" id="PF26639">
    <property type="entry name" value="Het-6_barrel"/>
    <property type="match status" value="1"/>
</dbReference>
<proteinExistence type="predicted"/>
<dbReference type="InterPro" id="IPR052895">
    <property type="entry name" value="HetReg/Transcr_Mod"/>
</dbReference>
<dbReference type="InterPro" id="IPR010730">
    <property type="entry name" value="HET"/>
</dbReference>
<dbReference type="AlphaFoldDB" id="A0A6A6ZPM6"/>
<keyword evidence="3" id="KW-1185">Reference proteome</keyword>
<evidence type="ECO:0000259" key="1">
    <source>
        <dbReference type="Pfam" id="PF06985"/>
    </source>
</evidence>
<evidence type="ECO:0000313" key="2">
    <source>
        <dbReference type="EMBL" id="KAF2822828.1"/>
    </source>
</evidence>
<organism evidence="2 3">
    <name type="scientific">Ophiobolus disseminans</name>
    <dbReference type="NCBI Taxonomy" id="1469910"/>
    <lineage>
        <taxon>Eukaryota</taxon>
        <taxon>Fungi</taxon>
        <taxon>Dikarya</taxon>
        <taxon>Ascomycota</taxon>
        <taxon>Pezizomycotina</taxon>
        <taxon>Dothideomycetes</taxon>
        <taxon>Pleosporomycetidae</taxon>
        <taxon>Pleosporales</taxon>
        <taxon>Pleosporineae</taxon>
        <taxon>Phaeosphaeriaceae</taxon>
        <taxon>Ophiobolus</taxon>
    </lineage>
</organism>
<evidence type="ECO:0000313" key="3">
    <source>
        <dbReference type="Proteomes" id="UP000799424"/>
    </source>
</evidence>
<dbReference type="Proteomes" id="UP000799424">
    <property type="component" value="Unassembled WGS sequence"/>
</dbReference>
<dbReference type="EMBL" id="MU006233">
    <property type="protein sequence ID" value="KAF2822828.1"/>
    <property type="molecule type" value="Genomic_DNA"/>
</dbReference>
<accession>A0A6A6ZPM6</accession>
<feature type="domain" description="Heterokaryon incompatibility" evidence="1">
    <location>
        <begin position="77"/>
        <end position="236"/>
    </location>
</feature>
<sequence length="696" mass="79038">MNKLRLKEPKGIQDTNAACVSKWAGTLRRLGDLYTYTRLPQNQVRLLLLKPGAFDDDIYVSLISVNDAELGNMNFPYSALSYHWGEGQFDNVIFVQEDAASQPLRKLEDVVNAKRPKKLKVKPNLCEALKRLRDETDIVPLWVDALCINQYDEEELNEQVVKMALIYGKASKVDIWLGSDDNDNSVSDAAMAFIPKVIDANMHEKFLGEDVYVKSWASLFELLKWSWFSRRWVIQELALARHAVVHCGKHRCHWSTFQTAIAIFCMHFTSLKPKLMNYFKTTQPDQWSWDDDSVFEIEQLGAKLLVEMTATLFRPKKNGSRESTKGLETLVCSLSGFDTSDPRDTINALRNISRELNRPESEIARLVPAPDYGKDLFEVYRDFVEWVINSSQSLDILCRFWALKERKNPGPTTPRLVELPSYIQFVEDSAWGKGEDMFNGRQAGDSFVGLPDDHNYSASGQGVSYEVPVFKFPRSPIASAGDGTRSSTAPTSVKHDMSLYVRGVVIGTISFRTDPFPDGIITKDCLQRLGWSFDRSVREIPEVPDQLWQTLVADRDPQGKSTPPWYRQACQYLLTFQSNNGHINIDKVLRRTKGQRTLVQAYSERVKAVTWNRSFIEGAPSVEGHDPLVGFAPPKTEQGDIIAILYGCSVPVILRPTYNGDDDVDEYQFVGEAYIYGKMDGEALDECHKKQDFKLI</sequence>